<accession>A0A944DSK0</accession>
<organism evidence="3 4">
    <name type="scientific">Pseudomonas fluorescens</name>
    <dbReference type="NCBI Taxonomy" id="294"/>
    <lineage>
        <taxon>Bacteria</taxon>
        <taxon>Pseudomonadati</taxon>
        <taxon>Pseudomonadota</taxon>
        <taxon>Gammaproteobacteria</taxon>
        <taxon>Pseudomonadales</taxon>
        <taxon>Pseudomonadaceae</taxon>
        <taxon>Pseudomonas</taxon>
    </lineage>
</organism>
<dbReference type="SUPFAM" id="SSF53850">
    <property type="entry name" value="Periplasmic binding protein-like II"/>
    <property type="match status" value="1"/>
</dbReference>
<gene>
    <name evidence="3" type="ORF">J7E47_25145</name>
</gene>
<dbReference type="EMBL" id="JAGGOB010000069">
    <property type="protein sequence ID" value="MBT2332010.1"/>
    <property type="molecule type" value="Genomic_DNA"/>
</dbReference>
<dbReference type="PANTHER" id="PTHR42928:SF5">
    <property type="entry name" value="BLR1237 PROTEIN"/>
    <property type="match status" value="1"/>
</dbReference>
<dbReference type="InterPro" id="IPR005064">
    <property type="entry name" value="BUG"/>
</dbReference>
<dbReference type="AlphaFoldDB" id="A0A944DSK0"/>
<comment type="caution">
    <text evidence="3">The sequence shown here is derived from an EMBL/GenBank/DDBJ whole genome shotgun (WGS) entry which is preliminary data.</text>
</comment>
<proteinExistence type="inferred from homology"/>
<dbReference type="Gene3D" id="3.40.190.10">
    <property type="entry name" value="Periplasmic binding protein-like II"/>
    <property type="match status" value="1"/>
</dbReference>
<dbReference type="RefSeq" id="WP_214915713.1">
    <property type="nucleotide sequence ID" value="NZ_JAGGNX010000007.1"/>
</dbReference>
<keyword evidence="2" id="KW-0732">Signal</keyword>
<dbReference type="CDD" id="cd07012">
    <property type="entry name" value="PBP2_Bug_TTT"/>
    <property type="match status" value="1"/>
</dbReference>
<evidence type="ECO:0000313" key="3">
    <source>
        <dbReference type="EMBL" id="MBT2332010.1"/>
    </source>
</evidence>
<dbReference type="PIRSF" id="PIRSF017082">
    <property type="entry name" value="YflP"/>
    <property type="match status" value="1"/>
</dbReference>
<dbReference type="Pfam" id="PF03401">
    <property type="entry name" value="TctC"/>
    <property type="match status" value="1"/>
</dbReference>
<evidence type="ECO:0000256" key="2">
    <source>
        <dbReference type="SAM" id="SignalP"/>
    </source>
</evidence>
<evidence type="ECO:0000256" key="1">
    <source>
        <dbReference type="ARBA" id="ARBA00006987"/>
    </source>
</evidence>
<feature type="signal peptide" evidence="2">
    <location>
        <begin position="1"/>
        <end position="32"/>
    </location>
</feature>
<dbReference type="InterPro" id="IPR042100">
    <property type="entry name" value="Bug_dom1"/>
</dbReference>
<dbReference type="PANTHER" id="PTHR42928">
    <property type="entry name" value="TRICARBOXYLATE-BINDING PROTEIN"/>
    <property type="match status" value="1"/>
</dbReference>
<dbReference type="Gene3D" id="3.40.190.150">
    <property type="entry name" value="Bordetella uptake gene, domain 1"/>
    <property type="match status" value="1"/>
</dbReference>
<protein>
    <submittedName>
        <fullName evidence="3">Tripartite tricarboxylate transporter substrate binding protein</fullName>
    </submittedName>
</protein>
<comment type="similarity">
    <text evidence="1">Belongs to the UPF0065 (bug) family.</text>
</comment>
<reference evidence="3" key="1">
    <citation type="submission" date="2021-03" db="EMBL/GenBank/DDBJ databases">
        <title>Genomic analysis provides insights into the functional capacity of soil bacteria communities inhabiting an altitudinal gradient in the Atacama Desert.</title>
        <authorList>
            <person name="Gonzalez M."/>
            <person name="Maldonado J."/>
            <person name="Maza F."/>
            <person name="Hodar C."/>
            <person name="Cortes M."/>
            <person name="Palma R."/>
            <person name="Andreani C."/>
            <person name="Gaete A."/>
            <person name="Vasquez-Dean J."/>
            <person name="Acuna V."/>
            <person name="Aguado M."/>
            <person name="Mandakovic D."/>
            <person name="Latorre M."/>
            <person name="Orellana A."/>
            <person name="Gutierrez R."/>
            <person name="Montecino M."/>
            <person name="Allende M."/>
            <person name="Maass A."/>
            <person name="Cambiazo V."/>
        </authorList>
    </citation>
    <scope>NUCLEOTIDE SEQUENCE</scope>
    <source>
        <strain evidence="3">ISL-25</strain>
    </source>
</reference>
<evidence type="ECO:0000313" key="4">
    <source>
        <dbReference type="Proteomes" id="UP000692896"/>
    </source>
</evidence>
<dbReference type="Proteomes" id="UP000692896">
    <property type="component" value="Unassembled WGS sequence"/>
</dbReference>
<sequence>MLSNVRKNARSCLGATALAAVTMFGGVNVALAESDWPTGPINMVMHTAAGGTADVFIRTLAKTLEPEIGQKVIVINAPGGGGAAQMTRIRSARPDGLTLGINTLSHFTSMLTNLKGTYTIDDFSWIASTQEDAILLFVKSGSDIKNLDDLVAKAKANNGQVNVGGFGPAGSMQSLGISMLEKAAGVTFNWVAFNSTPDITAALLGGHIDVGVSNLGAVSSFFDAGRVEGLGVLGDKRLTGLPKVTTFAEQGYQVDTSWLQVRGVFGPANMPKDMQQKIADAIHKAMRSEEYQNYARNAGVVDSWMGPEEYTSFVKRVTEVAEIQLKAAGYIK</sequence>
<feature type="chain" id="PRO_5036839404" evidence="2">
    <location>
        <begin position="33"/>
        <end position="332"/>
    </location>
</feature>
<name>A0A944DSK0_PSEFL</name>